<dbReference type="EMBL" id="AP018930">
    <property type="protein sequence ID" value="BBG26881.1"/>
    <property type="molecule type" value="Genomic_DNA"/>
</dbReference>
<gene>
    <name evidence="2" type="ORF">IC006_1427</name>
    <name evidence="3" type="ORF">IC007_1403</name>
</gene>
<dbReference type="Proteomes" id="UP000322983">
    <property type="component" value="Chromosome"/>
</dbReference>
<dbReference type="KEGG" id="step:IC006_1427"/>
<feature type="compositionally biased region" description="Basic and acidic residues" evidence="1">
    <location>
        <begin position="87"/>
        <end position="101"/>
    </location>
</feature>
<sequence length="112" mass="12975">MRRALRIVHFDKDHKAKYLELSFDSAAINDKGYADDGSLLISISQGEQRIAFQLSVSEAALLKERLDYILALLAKQYIEIDEKAAKERQQKQVKKDQKKEEYLDEEVEEEEG</sequence>
<accession>A0A510DVA6</accession>
<dbReference type="Proteomes" id="UP000325030">
    <property type="component" value="Chromosome"/>
</dbReference>
<accession>A0A510E2Y1</accession>
<evidence type="ECO:0000256" key="1">
    <source>
        <dbReference type="SAM" id="MobiDB-lite"/>
    </source>
</evidence>
<dbReference type="RefSeq" id="WP_054846810.1">
    <property type="nucleotide sequence ID" value="NZ_AP018929.1"/>
</dbReference>
<proteinExistence type="predicted"/>
<protein>
    <submittedName>
        <fullName evidence="3">Uncharacterized protein</fullName>
    </submittedName>
</protein>
<reference evidence="3 4" key="2">
    <citation type="journal article" date="2020" name="Int. J. Syst. Evol. Microbiol.">
        <title>Sulfuracidifex tepidarius gen. nov., sp. nov. and transfer of Sulfolobus metallicus Huber and Stetter 1992 to the genus Sulfuracidifex as Sulfuracidifex metallicus comb. nov.</title>
        <authorList>
            <person name="Itoh T."/>
            <person name="Miura T."/>
            <person name="Sakai H.D."/>
            <person name="Kato S."/>
            <person name="Ohkuma M."/>
            <person name="Takashina T."/>
        </authorList>
    </citation>
    <scope>NUCLEOTIDE SEQUENCE</scope>
    <source>
        <strain evidence="2 4">IC-006</strain>
        <strain evidence="3">IC-007</strain>
    </source>
</reference>
<feature type="compositionally biased region" description="Acidic residues" evidence="1">
    <location>
        <begin position="102"/>
        <end position="112"/>
    </location>
</feature>
<dbReference type="OrthoDB" id="43553at2157"/>
<evidence type="ECO:0000313" key="5">
    <source>
        <dbReference type="Proteomes" id="UP000325030"/>
    </source>
</evidence>
<name>A0A510E2Y1_9CREN</name>
<evidence type="ECO:0000313" key="2">
    <source>
        <dbReference type="EMBL" id="BBG24125.1"/>
    </source>
</evidence>
<dbReference type="GeneID" id="41717743"/>
<organism evidence="3 5">
    <name type="scientific">Sulfuracidifex tepidarius</name>
    <dbReference type="NCBI Taxonomy" id="1294262"/>
    <lineage>
        <taxon>Archaea</taxon>
        <taxon>Thermoproteota</taxon>
        <taxon>Thermoprotei</taxon>
        <taxon>Sulfolobales</taxon>
        <taxon>Sulfolobaceae</taxon>
        <taxon>Sulfuracidifex</taxon>
    </lineage>
</organism>
<evidence type="ECO:0000313" key="4">
    <source>
        <dbReference type="Proteomes" id="UP000322983"/>
    </source>
</evidence>
<evidence type="ECO:0000313" key="3">
    <source>
        <dbReference type="EMBL" id="BBG26881.1"/>
    </source>
</evidence>
<feature type="region of interest" description="Disordered" evidence="1">
    <location>
        <begin position="87"/>
        <end position="112"/>
    </location>
</feature>
<reference evidence="5" key="1">
    <citation type="submission" date="2018-09" db="EMBL/GenBank/DDBJ databases">
        <title>Complete Genome Sequencing of Sulfolobus sp. JCM 16834.</title>
        <authorList>
            <person name="Kato S."/>
            <person name="Itoh T."/>
            <person name="Ohkuma M."/>
        </authorList>
    </citation>
    <scope>NUCLEOTIDE SEQUENCE [LARGE SCALE GENOMIC DNA]</scope>
    <source>
        <strain evidence="5">IC-007</strain>
    </source>
</reference>
<dbReference type="AlphaFoldDB" id="A0A510E2Y1"/>
<dbReference type="EMBL" id="AP018929">
    <property type="protein sequence ID" value="BBG24125.1"/>
    <property type="molecule type" value="Genomic_DNA"/>
</dbReference>
<keyword evidence="4" id="KW-1185">Reference proteome</keyword>
<dbReference type="STRING" id="1294262.GCA_001316085_02951"/>